<dbReference type="InterPro" id="IPR008974">
    <property type="entry name" value="TRAF-like"/>
</dbReference>
<dbReference type="Gene3D" id="3.30.710.10">
    <property type="entry name" value="Potassium Channel Kv1.1, Chain A"/>
    <property type="match status" value="1"/>
</dbReference>
<dbReference type="Gene3D" id="1.25.40.420">
    <property type="match status" value="1"/>
</dbReference>
<evidence type="ECO:0000259" key="2">
    <source>
        <dbReference type="PROSITE" id="PS50144"/>
    </source>
</evidence>
<comment type="caution">
    <text evidence="3">The sequence shown here is derived from an EMBL/GenBank/DDBJ whole genome shotgun (WGS) entry which is preliminary data.</text>
</comment>
<proteinExistence type="predicted"/>
<dbReference type="PROSITE" id="PS50144">
    <property type="entry name" value="MATH"/>
    <property type="match status" value="1"/>
</dbReference>
<dbReference type="PROSITE" id="PS50097">
    <property type="entry name" value="BTB"/>
    <property type="match status" value="1"/>
</dbReference>
<dbReference type="Pfam" id="PF00651">
    <property type="entry name" value="BTB"/>
    <property type="match status" value="1"/>
</dbReference>
<name>A0A4Y2LJQ7_ARAVE</name>
<dbReference type="SUPFAM" id="SSF49599">
    <property type="entry name" value="TRAF domain-like"/>
    <property type="match status" value="1"/>
</dbReference>
<dbReference type="PANTHER" id="PTHR24413">
    <property type="entry name" value="SPECKLE-TYPE POZ PROTEIN"/>
    <property type="match status" value="1"/>
</dbReference>
<evidence type="ECO:0000259" key="1">
    <source>
        <dbReference type="PROSITE" id="PS50097"/>
    </source>
</evidence>
<dbReference type="InterPro" id="IPR002083">
    <property type="entry name" value="MATH/TRAF_dom"/>
</dbReference>
<sequence length="504" mass="58164">MNNETKDYTFLWLIENYSYCWHQNGERLISPEFTADGFQGTAWCLQLYPRGQTDEYKGSISIFLNRSQVDYGPVEFPLKFEISILAADGSSLCSKEFQHIFRTGKGYGNCAFLDMNEVLLQRNTEYLLRDNFSVQCKLWKGEGNKQPVTQIRARTRIGIEHLYFLHVIEGFDAIKPHEKKTISIRSPSKKRLTLSSSLYFSDDSCCDGKIRVEVALSGTNQILSKCKLSLLEASGKKYECCKTDNRFDATRKNIRKMTLCLTKQAILNRKGEYLPDDKLTLSFECSFSSGVEYEKIESTQYEKPFVTINQISNSDKNKVIYAEKLSDCPSALDDLKSSYNYQFFTDVELKTKTKSFPAHKIVLCSRSPVFKATMTNDMKEKNSNFIQVDDLEDDVVEQLLLFMYTDDLENLEWESAIKLYYAGDKYAIERLKLLCSSFLVQNLTTSTASELLLLADTHNDSFLKKVVEDFIFENSEDVFRSDEWENLAEENPRLVSKIMLMKYK</sequence>
<dbReference type="InterPro" id="IPR000210">
    <property type="entry name" value="BTB/POZ_dom"/>
</dbReference>
<dbReference type="EMBL" id="BGPR01005929">
    <property type="protein sequence ID" value="GBN14649.1"/>
    <property type="molecule type" value="Genomic_DNA"/>
</dbReference>
<dbReference type="InterPro" id="IPR011333">
    <property type="entry name" value="SKP1/BTB/POZ_sf"/>
</dbReference>
<dbReference type="GO" id="GO:0030163">
    <property type="term" value="P:protein catabolic process"/>
    <property type="evidence" value="ECO:0007669"/>
    <property type="project" value="UniProtKB-ARBA"/>
</dbReference>
<dbReference type="SUPFAM" id="SSF54695">
    <property type="entry name" value="POZ domain"/>
    <property type="match status" value="1"/>
</dbReference>
<feature type="domain" description="MATH" evidence="2">
    <location>
        <begin position="7"/>
        <end position="138"/>
    </location>
</feature>
<organism evidence="3 4">
    <name type="scientific">Araneus ventricosus</name>
    <name type="common">Orbweaver spider</name>
    <name type="synonym">Epeira ventricosa</name>
    <dbReference type="NCBI Taxonomy" id="182803"/>
    <lineage>
        <taxon>Eukaryota</taxon>
        <taxon>Metazoa</taxon>
        <taxon>Ecdysozoa</taxon>
        <taxon>Arthropoda</taxon>
        <taxon>Chelicerata</taxon>
        <taxon>Arachnida</taxon>
        <taxon>Araneae</taxon>
        <taxon>Araneomorphae</taxon>
        <taxon>Entelegynae</taxon>
        <taxon>Araneoidea</taxon>
        <taxon>Araneidae</taxon>
        <taxon>Araneus</taxon>
    </lineage>
</organism>
<reference evidence="3 4" key="1">
    <citation type="journal article" date="2019" name="Sci. Rep.">
        <title>Orb-weaving spider Araneus ventricosus genome elucidates the spidroin gene catalogue.</title>
        <authorList>
            <person name="Kono N."/>
            <person name="Nakamura H."/>
            <person name="Ohtoshi R."/>
            <person name="Moran D.A.P."/>
            <person name="Shinohara A."/>
            <person name="Yoshida Y."/>
            <person name="Fujiwara M."/>
            <person name="Mori M."/>
            <person name="Tomita M."/>
            <person name="Arakawa K."/>
        </authorList>
    </citation>
    <scope>NUCLEOTIDE SEQUENCE [LARGE SCALE GENOMIC DNA]</scope>
</reference>
<evidence type="ECO:0000313" key="4">
    <source>
        <dbReference type="Proteomes" id="UP000499080"/>
    </source>
</evidence>
<protein>
    <submittedName>
        <fullName evidence="3">Speckle-type POZ protein</fullName>
    </submittedName>
</protein>
<dbReference type="Proteomes" id="UP000499080">
    <property type="component" value="Unassembled WGS sequence"/>
</dbReference>
<dbReference type="Pfam" id="PF22486">
    <property type="entry name" value="MATH_2"/>
    <property type="match status" value="1"/>
</dbReference>
<gene>
    <name evidence="3" type="primary">spop_6</name>
    <name evidence="3" type="ORF">AVEN_212298_1</name>
</gene>
<dbReference type="OrthoDB" id="809224at2759"/>
<feature type="domain" description="BTB" evidence="1">
    <location>
        <begin position="345"/>
        <end position="412"/>
    </location>
</feature>
<keyword evidence="4" id="KW-1185">Reference proteome</keyword>
<dbReference type="SMART" id="SM00225">
    <property type="entry name" value="BTB"/>
    <property type="match status" value="1"/>
</dbReference>
<accession>A0A4Y2LJQ7</accession>
<dbReference type="Gene3D" id="2.60.210.10">
    <property type="entry name" value="Apoptosis, Tumor Necrosis Factor Receptor Associated Protein 2, Chain A"/>
    <property type="match status" value="1"/>
</dbReference>
<dbReference type="AlphaFoldDB" id="A0A4Y2LJQ7"/>
<evidence type="ECO:0000313" key="3">
    <source>
        <dbReference type="EMBL" id="GBN14649.1"/>
    </source>
</evidence>